<dbReference type="Proteomes" id="UP000249522">
    <property type="component" value="Unassembled WGS sequence"/>
</dbReference>
<dbReference type="CDD" id="cd03801">
    <property type="entry name" value="GT4_PimA-like"/>
    <property type="match status" value="1"/>
</dbReference>
<protein>
    <submittedName>
        <fullName evidence="2">Glycosyltransferase family 1 protein</fullName>
    </submittedName>
</protein>
<evidence type="ECO:0000313" key="3">
    <source>
        <dbReference type="Proteomes" id="UP000249522"/>
    </source>
</evidence>
<name>A0A2W1LVN5_9BACL</name>
<dbReference type="RefSeq" id="WP_111147197.1">
    <property type="nucleotide sequence ID" value="NZ_QKRB01000044.1"/>
</dbReference>
<dbReference type="PANTHER" id="PTHR46656">
    <property type="entry name" value="PUTATIVE-RELATED"/>
    <property type="match status" value="1"/>
</dbReference>
<proteinExistence type="predicted"/>
<dbReference type="EMBL" id="QKRB01000044">
    <property type="protein sequence ID" value="PZD95567.1"/>
    <property type="molecule type" value="Genomic_DNA"/>
</dbReference>
<dbReference type="OrthoDB" id="440232at2"/>
<dbReference type="AlphaFoldDB" id="A0A2W1LVN5"/>
<evidence type="ECO:0000313" key="2">
    <source>
        <dbReference type="EMBL" id="PZD95567.1"/>
    </source>
</evidence>
<keyword evidence="3" id="KW-1185">Reference proteome</keyword>
<evidence type="ECO:0000259" key="1">
    <source>
        <dbReference type="Pfam" id="PF00534"/>
    </source>
</evidence>
<organism evidence="2 3">
    <name type="scientific">Paenibacillus sambharensis</name>
    <dbReference type="NCBI Taxonomy" id="1803190"/>
    <lineage>
        <taxon>Bacteria</taxon>
        <taxon>Bacillati</taxon>
        <taxon>Bacillota</taxon>
        <taxon>Bacilli</taxon>
        <taxon>Bacillales</taxon>
        <taxon>Paenibacillaceae</taxon>
        <taxon>Paenibacillus</taxon>
    </lineage>
</organism>
<dbReference type="PANTHER" id="PTHR46656:SF3">
    <property type="entry name" value="PUTATIVE-RELATED"/>
    <property type="match status" value="1"/>
</dbReference>
<dbReference type="SUPFAM" id="SSF53756">
    <property type="entry name" value="UDP-Glycosyltransferase/glycogen phosphorylase"/>
    <property type="match status" value="1"/>
</dbReference>
<reference evidence="2 3" key="1">
    <citation type="submission" date="2018-06" db="EMBL/GenBank/DDBJ databases">
        <title>Paenibacillus imtechensis sp. nov.</title>
        <authorList>
            <person name="Pinnaka A.K."/>
            <person name="Singh H."/>
            <person name="Kaur M."/>
        </authorList>
    </citation>
    <scope>NUCLEOTIDE SEQUENCE [LARGE SCALE GENOMIC DNA]</scope>
    <source>
        <strain evidence="2 3">SMB1</strain>
    </source>
</reference>
<dbReference type="Gene3D" id="3.40.50.2000">
    <property type="entry name" value="Glycogen Phosphorylase B"/>
    <property type="match status" value="1"/>
</dbReference>
<feature type="domain" description="Glycosyl transferase family 1" evidence="1">
    <location>
        <begin position="173"/>
        <end position="283"/>
    </location>
</feature>
<gene>
    <name evidence="2" type="ORF">DNH61_13650</name>
</gene>
<keyword evidence="2" id="KW-0808">Transferase</keyword>
<dbReference type="GO" id="GO:0016757">
    <property type="term" value="F:glycosyltransferase activity"/>
    <property type="evidence" value="ECO:0007669"/>
    <property type="project" value="InterPro"/>
</dbReference>
<sequence>MNGINLVGYAEAETGVGESCRLAARAMKAADIPFSIVKVTRGNISRSEDQSWSHHLISKPVYRTSVFHVNADQMPVLHQLDPELWTSADYFIGYWHWELPEFPDFWLPSFKVVNEVWAPSIFVRDSLAPKSPVPVTLMPHGVQVDIPEQLKRSYFGLPDHTFLFLVMYDMLSFQERKNPAAAIEAFLRAFQPEDRSAALVIKINHADQSPDDMKRLLSKINGRPNIHLLDRTLSRYEVNSLIMAVDSVVSLHRSEGFGLPLAEAMYLGKPVIATGWSGNMTFMNTGNSCPVNYKLVRVGRDYGPYKRHQIWAEPDIEHAAHYMRRLVSDRIWRRALAAKGRMAIHRDFSPEAAGLRMKKRLAALGR</sequence>
<comment type="caution">
    <text evidence="2">The sequence shown here is derived from an EMBL/GenBank/DDBJ whole genome shotgun (WGS) entry which is preliminary data.</text>
</comment>
<accession>A0A2W1LVN5</accession>
<dbReference type="InterPro" id="IPR001296">
    <property type="entry name" value="Glyco_trans_1"/>
</dbReference>
<dbReference type="Pfam" id="PF00534">
    <property type="entry name" value="Glycos_transf_1"/>
    <property type="match status" value="1"/>
</dbReference>